<sequence length="1038" mass="117630">MISDRKEQLRPLVNWHEDITVVPFSGIQMLDFGFAIDKLTARPWRFIERTVDDAPDERMLIPLTGNEELDAPLEAAAKPDDDEYSVRPAAALEPFLSKWVPVPVLRMKSERGPAGEERFDPGPSTWARMRVVELASPDPETGHTHRVQIALDTALTAQDQSAHYVAPQIADAENPRDFRFVSDPAQMDWFLRRIEEGEDGQPRDPQLWVSDWLKELFLSFKRAERPGRNISEDTLPHQFEHWARYLACLQVIDQAVKIPKIRFVNTVSERDAVTPVDVDLVLDVGNSRTCGILIERFPGESRVDLVRSFPLEIRDLSRPELYYSGLFESRVEFAELKFGDDRFASRSGRRNAFMWPGFVRVGPEALRLIQREEGTETMSGLSSPKRYLWDDEARQQDWRFHNHFDPNNLPKSVRAAMRQLNEAGDVIEQVRHEEKQRLRRRGRTSSDRAIRPRFSRSSLFGFMLAEIFSHALVQINDPASRSRRAQSDLPRRLNRIILTLPTATSVQEQAIMRSRAEGALKMVWAMLGMDEALDRYKTKPAVTVEWDEASCTQLVYLYSEITQKFDGNIEAFLRLKGRDRIRPGEAAPSPSLRLACIDIGGGTTDLMISTYWSEANRVLHPVQTFREGFRVAGDDMLQRVVSGIVLPRLQTSIEAAGGRYVGEKLRELFAGDIGGQDQQVVQKRRQFALRALMPLAVAILTHSETAAEYDRFDLSVAETLGLPRPAPEPDEDGVVPPRTGPAEPLISDEILAYVEQAARDVGAPDWRFADVTITTSREDVDAIAREAFQKVLGNMAEVIDHLGVDVVLLTGRPSRLPAVRSIVEELLVVPPYRLVSMHTYKTGRWYPFRDPITQRIGDPKSTVAVGGMLIALSESRIPNFKVTTGAFQMKSTARFVGEMDYNGQILDEKLMFSDLDLDTKGGAQEATVAMFSPVHIGSRQLPIERWTTTPLFRLDFANPNAQRRPTPIRVTFEKADYDDDEREDSEAKLRREALREAFEITQVEDGDGGGMKNGDVVLKLHTLGFDDEYWIDTGVFRY</sequence>
<protein>
    <recommendedName>
        <fullName evidence="3">Virulence factor SrfB</fullName>
    </recommendedName>
</protein>
<comment type="caution">
    <text evidence="1">The sequence shown here is derived from an EMBL/GenBank/DDBJ whole genome shotgun (WGS) entry which is preliminary data.</text>
</comment>
<dbReference type="AlphaFoldDB" id="A0A8E3AP67"/>
<evidence type="ECO:0008006" key="3">
    <source>
        <dbReference type="Google" id="ProtNLM"/>
    </source>
</evidence>
<organism evidence="1 2">
    <name type="scientific">Rhodovulum kholense</name>
    <dbReference type="NCBI Taxonomy" id="453584"/>
    <lineage>
        <taxon>Bacteria</taxon>
        <taxon>Pseudomonadati</taxon>
        <taxon>Pseudomonadota</taxon>
        <taxon>Alphaproteobacteria</taxon>
        <taxon>Rhodobacterales</taxon>
        <taxon>Paracoccaceae</taxon>
        <taxon>Rhodovulum</taxon>
    </lineage>
</organism>
<proteinExistence type="predicted"/>
<dbReference type="InterPro" id="IPR043129">
    <property type="entry name" value="ATPase_NBD"/>
</dbReference>
<reference evidence="1 2" key="1">
    <citation type="submission" date="2018-04" db="EMBL/GenBank/DDBJ databases">
        <title>Genomic Encyclopedia of Archaeal and Bacterial Type Strains, Phase II (KMG-II): from individual species to whole genera.</title>
        <authorList>
            <person name="Goeker M."/>
        </authorList>
    </citation>
    <scope>NUCLEOTIDE SEQUENCE [LARGE SCALE GENOMIC DNA]</scope>
    <source>
        <strain evidence="1 2">DSM 19783</strain>
    </source>
</reference>
<dbReference type="SUPFAM" id="SSF53067">
    <property type="entry name" value="Actin-like ATPase domain"/>
    <property type="match status" value="1"/>
</dbReference>
<dbReference type="InterPro" id="IPR009216">
    <property type="entry name" value="Virulence_factor_SrfB"/>
</dbReference>
<keyword evidence="2" id="KW-1185">Reference proteome</keyword>
<dbReference type="RefSeq" id="WP_108028463.1">
    <property type="nucleotide sequence ID" value="NZ_QAYC01000017.1"/>
</dbReference>
<evidence type="ECO:0000313" key="1">
    <source>
        <dbReference type="EMBL" id="PTW44313.1"/>
    </source>
</evidence>
<dbReference type="Pfam" id="PF07520">
    <property type="entry name" value="SrfB"/>
    <property type="match status" value="1"/>
</dbReference>
<dbReference type="PIRSF" id="PIRSF034585">
    <property type="entry name" value="SrfB"/>
    <property type="match status" value="1"/>
</dbReference>
<dbReference type="EMBL" id="QAYC01000017">
    <property type="protein sequence ID" value="PTW44313.1"/>
    <property type="molecule type" value="Genomic_DNA"/>
</dbReference>
<gene>
    <name evidence="1" type="ORF">C8N38_11747</name>
</gene>
<dbReference type="Proteomes" id="UP000244037">
    <property type="component" value="Unassembled WGS sequence"/>
</dbReference>
<dbReference type="OrthoDB" id="5437169at2"/>
<name>A0A8E3AP67_9RHOB</name>
<accession>A0A8E3AP67</accession>
<evidence type="ECO:0000313" key="2">
    <source>
        <dbReference type="Proteomes" id="UP000244037"/>
    </source>
</evidence>